<feature type="domain" description="SUF system FeS cluster assembly SufBD N-terminal" evidence="3">
    <location>
        <begin position="83"/>
        <end position="161"/>
    </location>
</feature>
<dbReference type="InterPro" id="IPR000825">
    <property type="entry name" value="SUF_FeS_clus_asmbl_SufBD_core"/>
</dbReference>
<dbReference type="OrthoDB" id="9803529at2"/>
<evidence type="ECO:0000313" key="4">
    <source>
        <dbReference type="EMBL" id="TGD18288.1"/>
    </source>
</evidence>
<evidence type="ECO:0000256" key="1">
    <source>
        <dbReference type="ARBA" id="ARBA00043967"/>
    </source>
</evidence>
<sequence length="426" mass="46695">MDTMETQSQTATAIQTAAQQHNEPTWLIHKRLAALAQMPDLPMPRVQRFNYRDWAMMPDTLAWRQSAPELAATAESDCQIVQVGQTTVRVNLPESLQEQGVILTDIFTAAREYPDLVQAAFMTKAIQANENRLASYHTAYLNAGVFLYVPDNVVITDPVDVQLVQDNTQDQPLVSHVLAVAGRNAEFSINQHLTTVGDQTNLANCLLEVVAHANSHVTIAALDELGPQTLAYVERRAYADDNAVVNWAVGFMNEGDTIGNFDTELNGNGAQADAKVIAITDHDQRMGVNTKITNRGKHTNGNILQRGVILEQSELVYNGIGDIIHGAAGSEAEQENRLLMMSSEAHGNANPILLIDENDVMAGHAASVGQVDEQQLYYLMSRGLERETAERLVIRGFLGAVLSAIPAKAVRQQLIAIIERKLENGR</sequence>
<dbReference type="InterPro" id="IPR045595">
    <property type="entry name" value="SufBD_N"/>
</dbReference>
<dbReference type="EMBL" id="RKLX01000014">
    <property type="protein sequence ID" value="TGD18288.1"/>
    <property type="molecule type" value="Genomic_DNA"/>
</dbReference>
<dbReference type="PANTHER" id="PTHR30508:SF1">
    <property type="entry name" value="UPF0051 PROTEIN ABCI8, CHLOROPLASTIC-RELATED"/>
    <property type="match status" value="1"/>
</dbReference>
<dbReference type="GO" id="GO:0016226">
    <property type="term" value="P:iron-sulfur cluster assembly"/>
    <property type="evidence" value="ECO:0007669"/>
    <property type="project" value="InterPro"/>
</dbReference>
<dbReference type="InterPro" id="IPR055346">
    <property type="entry name" value="Fe-S_cluster_assembly_SufBD"/>
</dbReference>
<accession>A0A4Z0J8J6</accession>
<gene>
    <name evidence="4" type="primary">sufD</name>
    <name evidence="4" type="ORF">EGT51_08985</name>
</gene>
<dbReference type="AlphaFoldDB" id="A0A4Z0J8J6"/>
<evidence type="ECO:0000259" key="3">
    <source>
        <dbReference type="Pfam" id="PF19295"/>
    </source>
</evidence>
<evidence type="ECO:0000313" key="5">
    <source>
        <dbReference type="Proteomes" id="UP000297348"/>
    </source>
</evidence>
<protein>
    <submittedName>
        <fullName evidence="4">Fe-S cluster assembly protein SufD</fullName>
    </submittedName>
</protein>
<dbReference type="InterPro" id="IPR011542">
    <property type="entry name" value="SUF_FeS_clus_asmbl_SufD"/>
</dbReference>
<proteinExistence type="inferred from homology"/>
<dbReference type="InterPro" id="IPR037284">
    <property type="entry name" value="SUF_FeS_clus_asmbl_SufBD_sf"/>
</dbReference>
<reference evidence="4 5" key="1">
    <citation type="submission" date="2018-10" db="EMBL/GenBank/DDBJ databases">
        <title>Lactobacillus sp. R7 and Lactobacillus sp. R19 isolated from fermented mustard green product of Taiwan.</title>
        <authorList>
            <person name="Lin S.-T."/>
        </authorList>
    </citation>
    <scope>NUCLEOTIDE SEQUENCE [LARGE SCALE GENOMIC DNA]</scope>
    <source>
        <strain evidence="4 5">BCRC 81129</strain>
    </source>
</reference>
<comment type="caution">
    <text evidence="4">The sequence shown here is derived from an EMBL/GenBank/DDBJ whole genome shotgun (WGS) entry which is preliminary data.</text>
</comment>
<keyword evidence="5" id="KW-1185">Reference proteome</keyword>
<dbReference type="Proteomes" id="UP000297348">
    <property type="component" value="Unassembled WGS sequence"/>
</dbReference>
<dbReference type="Pfam" id="PF19295">
    <property type="entry name" value="SufBD_N"/>
    <property type="match status" value="1"/>
</dbReference>
<evidence type="ECO:0000259" key="2">
    <source>
        <dbReference type="Pfam" id="PF01458"/>
    </source>
</evidence>
<name>A0A4Z0J8J6_9LACO</name>
<dbReference type="NCBIfam" id="TIGR01981">
    <property type="entry name" value="sufD"/>
    <property type="match status" value="1"/>
</dbReference>
<dbReference type="PANTHER" id="PTHR30508">
    <property type="entry name" value="FES CLUSTER ASSEMBLY PROTEIN SUF"/>
    <property type="match status" value="1"/>
</dbReference>
<dbReference type="SUPFAM" id="SSF101960">
    <property type="entry name" value="Stabilizer of iron transporter SufD"/>
    <property type="match status" value="1"/>
</dbReference>
<dbReference type="Pfam" id="PF01458">
    <property type="entry name" value="SUFBD_core"/>
    <property type="match status" value="1"/>
</dbReference>
<feature type="domain" description="SUF system FeS cluster assembly SufBD core" evidence="2">
    <location>
        <begin position="168"/>
        <end position="397"/>
    </location>
</feature>
<organism evidence="4 5">
    <name type="scientific">Levilactobacillus suantsaiihabitans</name>
    <dbReference type="NCBI Taxonomy" id="2487722"/>
    <lineage>
        <taxon>Bacteria</taxon>
        <taxon>Bacillati</taxon>
        <taxon>Bacillota</taxon>
        <taxon>Bacilli</taxon>
        <taxon>Lactobacillales</taxon>
        <taxon>Lactobacillaceae</taxon>
        <taxon>Levilactobacillus</taxon>
    </lineage>
</organism>
<comment type="similarity">
    <text evidence="1">Belongs to the iron-sulfur cluster assembly SufBD family.</text>
</comment>